<sequence length="326" mass="35752">MIAHKPRYFIMFGETAGDPARPQDPAAPPSSRQRKTPVLLLKTKSSPTDPYDVLFTSTGTFEPIFIPVLQHRHVNTDVVRAFILDHAIGAADDTSQGRFSGLVITSQRTVEALGALLEELKETDSETVTNFLAATRIYVVGPATGKALVNLGFTESHVVGAESGNGAVLADYIIDDYVARNETRDLLFLVGETHNTIIPMRVPEKVRELMGASMSVEEVVVYTTGVAEGFAGEFRACLNKLEGEEKGDVDEVRWIIVFSPTGTDAALNVLEGRGEERNRYKICTIGPTTRDFLWQKFRRRPEAVAKTPSPEGLLEAVKEWSLGAES</sequence>
<dbReference type="InterPro" id="IPR039793">
    <property type="entry name" value="UROS/Hem4"/>
</dbReference>
<keyword evidence="4" id="KW-1185">Reference proteome</keyword>
<organism evidence="3 4">
    <name type="scientific">Drechslerella dactyloides</name>
    <name type="common">Nematode-trapping fungus</name>
    <name type="synonym">Arthrobotrys dactyloides</name>
    <dbReference type="NCBI Taxonomy" id="74499"/>
    <lineage>
        <taxon>Eukaryota</taxon>
        <taxon>Fungi</taxon>
        <taxon>Dikarya</taxon>
        <taxon>Ascomycota</taxon>
        <taxon>Pezizomycotina</taxon>
        <taxon>Orbiliomycetes</taxon>
        <taxon>Orbiliales</taxon>
        <taxon>Orbiliaceae</taxon>
        <taxon>Drechslerella</taxon>
    </lineage>
</organism>
<gene>
    <name evidence="3" type="ORF">Dda_5811</name>
</gene>
<dbReference type="InterPro" id="IPR003754">
    <property type="entry name" value="4pyrrol_synth_uPrphyn_synth"/>
</dbReference>
<dbReference type="CDD" id="cd06578">
    <property type="entry name" value="HemD"/>
    <property type="match status" value="1"/>
</dbReference>
<dbReference type="SUPFAM" id="SSF69618">
    <property type="entry name" value="HemD-like"/>
    <property type="match status" value="1"/>
</dbReference>
<reference evidence="3" key="1">
    <citation type="submission" date="2023-01" db="EMBL/GenBank/DDBJ databases">
        <title>The chitinases involved in constricting ring structure development in the nematode-trapping fungus Drechslerella dactyloides.</title>
        <authorList>
            <person name="Wang R."/>
            <person name="Zhang L."/>
            <person name="Tang P."/>
            <person name="Li S."/>
            <person name="Liang L."/>
        </authorList>
    </citation>
    <scope>NUCLEOTIDE SEQUENCE</scope>
    <source>
        <strain evidence="3">YMF1.00031</strain>
    </source>
</reference>
<dbReference type="Pfam" id="PF02602">
    <property type="entry name" value="HEM4"/>
    <property type="match status" value="1"/>
</dbReference>
<proteinExistence type="predicted"/>
<evidence type="ECO:0000256" key="1">
    <source>
        <dbReference type="SAM" id="MobiDB-lite"/>
    </source>
</evidence>
<protein>
    <submittedName>
        <fullName evidence="3">Uroporphyrinogen-III synthase</fullName>
    </submittedName>
</protein>
<feature type="domain" description="Tetrapyrrole biosynthesis uroporphyrinogen III synthase" evidence="2">
    <location>
        <begin position="57"/>
        <end position="315"/>
    </location>
</feature>
<dbReference type="PANTHER" id="PTHR12390:SF0">
    <property type="entry name" value="UROPORPHYRINOGEN-III SYNTHASE"/>
    <property type="match status" value="1"/>
</dbReference>
<dbReference type="GO" id="GO:0005829">
    <property type="term" value="C:cytosol"/>
    <property type="evidence" value="ECO:0007669"/>
    <property type="project" value="TreeGrafter"/>
</dbReference>
<dbReference type="GO" id="GO:0006780">
    <property type="term" value="P:uroporphyrinogen III biosynthetic process"/>
    <property type="evidence" value="ECO:0007669"/>
    <property type="project" value="InterPro"/>
</dbReference>
<dbReference type="PANTHER" id="PTHR12390">
    <property type="entry name" value="UROPORPHYRINOGEN III SYNTHASE"/>
    <property type="match status" value="1"/>
</dbReference>
<dbReference type="Proteomes" id="UP001221413">
    <property type="component" value="Unassembled WGS sequence"/>
</dbReference>
<name>A0AAD6IYK4_DREDA</name>
<dbReference type="Gene3D" id="3.40.50.10090">
    <property type="match status" value="2"/>
</dbReference>
<evidence type="ECO:0000259" key="2">
    <source>
        <dbReference type="Pfam" id="PF02602"/>
    </source>
</evidence>
<dbReference type="InterPro" id="IPR036108">
    <property type="entry name" value="4pyrrol_syn_uPrphyn_synt_sf"/>
</dbReference>
<dbReference type="AlphaFoldDB" id="A0AAD6IYK4"/>
<dbReference type="EMBL" id="JAQGDS010000007">
    <property type="protein sequence ID" value="KAJ6258916.1"/>
    <property type="molecule type" value="Genomic_DNA"/>
</dbReference>
<evidence type="ECO:0000313" key="4">
    <source>
        <dbReference type="Proteomes" id="UP001221413"/>
    </source>
</evidence>
<comment type="caution">
    <text evidence="3">The sequence shown here is derived from an EMBL/GenBank/DDBJ whole genome shotgun (WGS) entry which is preliminary data.</text>
</comment>
<feature type="region of interest" description="Disordered" evidence="1">
    <location>
        <begin position="14"/>
        <end position="37"/>
    </location>
</feature>
<dbReference type="GO" id="GO:0004852">
    <property type="term" value="F:uroporphyrinogen-III synthase activity"/>
    <property type="evidence" value="ECO:0007669"/>
    <property type="project" value="InterPro"/>
</dbReference>
<accession>A0AAD6IYK4</accession>
<evidence type="ECO:0000313" key="3">
    <source>
        <dbReference type="EMBL" id="KAJ6258916.1"/>
    </source>
</evidence>